<dbReference type="SMART" id="SM00235">
    <property type="entry name" value="ZnMc"/>
    <property type="match status" value="1"/>
</dbReference>
<evidence type="ECO:0000259" key="16">
    <source>
        <dbReference type="PROSITE" id="PS51864"/>
    </source>
</evidence>
<keyword evidence="10" id="KW-0865">Zymogen</keyword>
<evidence type="ECO:0000256" key="1">
    <source>
        <dbReference type="ARBA" id="ARBA00002657"/>
    </source>
</evidence>
<evidence type="ECO:0000256" key="12">
    <source>
        <dbReference type="ARBA" id="ARBA00023180"/>
    </source>
</evidence>
<dbReference type="PANTHER" id="PTHR10127">
    <property type="entry name" value="DISCOIDIN, CUB, EGF, LAMININ , AND ZINC METALLOPROTEASE DOMAIN CONTAINING"/>
    <property type="match status" value="1"/>
</dbReference>
<keyword evidence="7 13" id="KW-0378">Hydrolase</keyword>
<dbReference type="PROSITE" id="PS51864">
    <property type="entry name" value="ASTACIN"/>
    <property type="match status" value="1"/>
</dbReference>
<evidence type="ECO:0000256" key="5">
    <source>
        <dbReference type="ARBA" id="ARBA00022723"/>
    </source>
</evidence>
<keyword evidence="9 13" id="KW-0482">Metalloprotease</keyword>
<comment type="caution">
    <text evidence="17">The sequence shown here is derived from an EMBL/GenBank/DDBJ whole genome shotgun (WGS) entry which is preliminary data.</text>
</comment>
<evidence type="ECO:0000256" key="6">
    <source>
        <dbReference type="ARBA" id="ARBA00022729"/>
    </source>
</evidence>
<dbReference type="InterPro" id="IPR001506">
    <property type="entry name" value="Peptidase_M12A"/>
</dbReference>
<dbReference type="OrthoDB" id="291007at2759"/>
<evidence type="ECO:0000256" key="13">
    <source>
        <dbReference type="PROSITE-ProRule" id="PRU01211"/>
    </source>
</evidence>
<evidence type="ECO:0000313" key="17">
    <source>
        <dbReference type="EMBL" id="RCN46498.1"/>
    </source>
</evidence>
<dbReference type="InterPro" id="IPR034035">
    <property type="entry name" value="Astacin-like_dom"/>
</dbReference>
<dbReference type="GO" id="GO:0008270">
    <property type="term" value="F:zinc ion binding"/>
    <property type="evidence" value="ECO:0007669"/>
    <property type="project" value="UniProtKB-UniRule"/>
</dbReference>
<dbReference type="InterPro" id="IPR024079">
    <property type="entry name" value="MetalloPept_cat_dom_sf"/>
</dbReference>
<feature type="compositionally biased region" description="Basic and acidic residues" evidence="15">
    <location>
        <begin position="37"/>
        <end position="48"/>
    </location>
</feature>
<feature type="binding site" evidence="13">
    <location>
        <position position="375"/>
    </location>
    <ligand>
        <name>Zn(2+)</name>
        <dbReference type="ChEBI" id="CHEBI:29105"/>
        <note>catalytic</note>
    </ligand>
</feature>
<keyword evidence="5 13" id="KW-0479">Metal-binding</keyword>
<dbReference type="InterPro" id="IPR006026">
    <property type="entry name" value="Peptidase_Metallo"/>
</dbReference>
<evidence type="ECO:0000256" key="2">
    <source>
        <dbReference type="ARBA" id="ARBA00004613"/>
    </source>
</evidence>
<name>A0A368GS97_ANCCA</name>
<feature type="region of interest" description="Disordered" evidence="15">
    <location>
        <begin position="36"/>
        <end position="55"/>
    </location>
</feature>
<reference evidence="17 18" key="1">
    <citation type="submission" date="2014-10" db="EMBL/GenBank/DDBJ databases">
        <title>Draft genome of the hookworm Ancylostoma caninum.</title>
        <authorList>
            <person name="Mitreva M."/>
        </authorList>
    </citation>
    <scope>NUCLEOTIDE SEQUENCE [LARGE SCALE GENOMIC DNA]</scope>
    <source>
        <strain evidence="17 18">Baltimore</strain>
    </source>
</reference>
<proteinExistence type="predicted"/>
<dbReference type="Pfam" id="PF01400">
    <property type="entry name" value="Astacin"/>
    <property type="match status" value="1"/>
</dbReference>
<comment type="caution">
    <text evidence="13">Lacks conserved residue(s) required for the propagation of feature annotation.</text>
</comment>
<dbReference type="Proteomes" id="UP000252519">
    <property type="component" value="Unassembled WGS sequence"/>
</dbReference>
<feature type="signal peptide" evidence="14">
    <location>
        <begin position="1"/>
        <end position="16"/>
    </location>
</feature>
<dbReference type="GO" id="GO:0006508">
    <property type="term" value="P:proteolysis"/>
    <property type="evidence" value="ECO:0007669"/>
    <property type="project" value="UniProtKB-KW"/>
</dbReference>
<keyword evidence="4 13" id="KW-0645">Protease</keyword>
<evidence type="ECO:0000256" key="10">
    <source>
        <dbReference type="ARBA" id="ARBA00023145"/>
    </source>
</evidence>
<keyword evidence="8 13" id="KW-0862">Zinc</keyword>
<evidence type="ECO:0000256" key="3">
    <source>
        <dbReference type="ARBA" id="ARBA00022525"/>
    </source>
</evidence>
<dbReference type="EC" id="3.4.24.-" evidence="14"/>
<dbReference type="GO" id="GO:0005576">
    <property type="term" value="C:extracellular region"/>
    <property type="evidence" value="ECO:0007669"/>
    <property type="project" value="UniProtKB-SubCell"/>
</dbReference>
<protein>
    <recommendedName>
        <fullName evidence="14">Metalloendopeptidase</fullName>
        <ecNumber evidence="14">3.4.24.-</ecNumber>
    </recommendedName>
</protein>
<evidence type="ECO:0000256" key="15">
    <source>
        <dbReference type="SAM" id="MobiDB-lite"/>
    </source>
</evidence>
<dbReference type="EMBL" id="JOJR01000078">
    <property type="protein sequence ID" value="RCN46498.1"/>
    <property type="molecule type" value="Genomic_DNA"/>
</dbReference>
<keyword evidence="6 14" id="KW-0732">Signal</keyword>
<comment type="cofactor">
    <cofactor evidence="13 14">
        <name>Zn(2+)</name>
        <dbReference type="ChEBI" id="CHEBI:29105"/>
    </cofactor>
    <text evidence="13 14">Binds 1 zinc ion per subunit.</text>
</comment>
<organism evidence="17 18">
    <name type="scientific">Ancylostoma caninum</name>
    <name type="common">Dog hookworm</name>
    <dbReference type="NCBI Taxonomy" id="29170"/>
    <lineage>
        <taxon>Eukaryota</taxon>
        <taxon>Metazoa</taxon>
        <taxon>Ecdysozoa</taxon>
        <taxon>Nematoda</taxon>
        <taxon>Chromadorea</taxon>
        <taxon>Rhabditida</taxon>
        <taxon>Rhabditina</taxon>
        <taxon>Rhabditomorpha</taxon>
        <taxon>Strongyloidea</taxon>
        <taxon>Ancylostomatidae</taxon>
        <taxon>Ancylostomatinae</taxon>
        <taxon>Ancylostoma</taxon>
    </lineage>
</organism>
<dbReference type="FunFam" id="3.40.390.10:FF:000048">
    <property type="entry name" value="Zinc metalloproteinase"/>
    <property type="match status" value="1"/>
</dbReference>
<feature type="domain" description="Peptidase M12A" evidence="16">
    <location>
        <begin position="283"/>
        <end position="478"/>
    </location>
</feature>
<keyword evidence="11" id="KW-1015">Disulfide bond</keyword>
<evidence type="ECO:0000256" key="8">
    <source>
        <dbReference type="ARBA" id="ARBA00022833"/>
    </source>
</evidence>
<feature type="active site" evidence="13">
    <location>
        <position position="376"/>
    </location>
</feature>
<dbReference type="Gene3D" id="3.40.390.10">
    <property type="entry name" value="Collagenase (Catalytic Domain)"/>
    <property type="match status" value="1"/>
</dbReference>
<evidence type="ECO:0000256" key="7">
    <source>
        <dbReference type="ARBA" id="ARBA00022801"/>
    </source>
</evidence>
<evidence type="ECO:0000256" key="9">
    <source>
        <dbReference type="ARBA" id="ARBA00023049"/>
    </source>
</evidence>
<evidence type="ECO:0000256" key="14">
    <source>
        <dbReference type="RuleBase" id="RU361183"/>
    </source>
</evidence>
<feature type="binding site" evidence="13">
    <location>
        <position position="385"/>
    </location>
    <ligand>
        <name>Zn(2+)</name>
        <dbReference type="ChEBI" id="CHEBI:29105"/>
        <note>catalytic</note>
    </ligand>
</feature>
<accession>A0A368GS97</accession>
<gene>
    <name evidence="17" type="ORF">ANCCAN_07492</name>
</gene>
<evidence type="ECO:0000256" key="11">
    <source>
        <dbReference type="ARBA" id="ARBA00023157"/>
    </source>
</evidence>
<sequence>MRLLLLALLLAVCVGAGFLGDLGSKVKGGVKGVKGVLNKDKGSEEKPKNSTGKTSFGKKVIGIFSKDKKSEEKKNSTGKTSFGKKVIGIFNKDKKSEGKKDSTEKTSFGKKVIGIFTKDNKSEGKPKNSSVKTFGKKIKGVFTGEKGLGAKLKNATSNGFGKKIKGVFTGEKNLVGKIKNASSSVFGKVRSFNRFRGLKGKIWLMLKLAPMALKSLKKRLLNWRPIKRVHIKKQGDSINEINAKSNPKAHLFQGDVALTRQQEDVVFKEIEEEAAGVPRTKRQAYKDKNYPRTLWSEGVNYFFDDSASSKVRSVFVKGAEAWRRDTCIDFRENPNAQDAIRVYKEEGCWSYVGRLGGKQNLSLGDGCEEVGIAAHELGHALGFFHTMSRYDRDQYITVDAQNVEPDWLDQFTMETKSRNDNYGMKYDYGSIMHYGATSSSANEKPTMVPFDIVYQETLGSPFISFIDLSMLNEHYGCKCKDSCISL</sequence>
<dbReference type="AlphaFoldDB" id="A0A368GS97"/>
<comment type="function">
    <text evidence="1">Metalloprotease.</text>
</comment>
<evidence type="ECO:0000256" key="4">
    <source>
        <dbReference type="ARBA" id="ARBA00022670"/>
    </source>
</evidence>
<comment type="subcellular location">
    <subcellularLocation>
        <location evidence="2">Secreted</location>
    </subcellularLocation>
</comment>
<dbReference type="PANTHER" id="PTHR10127:SF793">
    <property type="entry name" value="ZINC METALLOPROTEINASE NAS-31"/>
    <property type="match status" value="1"/>
</dbReference>
<keyword evidence="12" id="KW-0325">Glycoprotein</keyword>
<evidence type="ECO:0000313" key="18">
    <source>
        <dbReference type="Proteomes" id="UP000252519"/>
    </source>
</evidence>
<feature type="chain" id="PRO_5016480574" description="Metalloendopeptidase" evidence="14">
    <location>
        <begin position="17"/>
        <end position="486"/>
    </location>
</feature>
<dbReference type="CDD" id="cd04280">
    <property type="entry name" value="ZnMc_astacin_like"/>
    <property type="match status" value="1"/>
</dbReference>
<keyword evidence="3" id="KW-0964">Secreted</keyword>
<keyword evidence="18" id="KW-1185">Reference proteome</keyword>
<dbReference type="PRINTS" id="PR00480">
    <property type="entry name" value="ASTACIN"/>
</dbReference>
<dbReference type="SUPFAM" id="SSF55486">
    <property type="entry name" value="Metalloproteases ('zincins'), catalytic domain"/>
    <property type="match status" value="1"/>
</dbReference>
<feature type="binding site" evidence="13">
    <location>
        <position position="379"/>
    </location>
    <ligand>
        <name>Zn(2+)</name>
        <dbReference type="ChEBI" id="CHEBI:29105"/>
        <note>catalytic</note>
    </ligand>
</feature>
<dbReference type="GO" id="GO:0004222">
    <property type="term" value="F:metalloendopeptidase activity"/>
    <property type="evidence" value="ECO:0007669"/>
    <property type="project" value="UniProtKB-UniRule"/>
</dbReference>